<organism evidence="3 4">
    <name type="scientific">Dictyobacter arantiisoli</name>
    <dbReference type="NCBI Taxonomy" id="2014874"/>
    <lineage>
        <taxon>Bacteria</taxon>
        <taxon>Bacillati</taxon>
        <taxon>Chloroflexota</taxon>
        <taxon>Ktedonobacteria</taxon>
        <taxon>Ktedonobacterales</taxon>
        <taxon>Dictyobacteraceae</taxon>
        <taxon>Dictyobacter</taxon>
    </lineage>
</organism>
<protein>
    <submittedName>
        <fullName evidence="3">Uncharacterized protein</fullName>
    </submittedName>
</protein>
<accession>A0A5A5T5Z6</accession>
<feature type="transmembrane region" description="Helical" evidence="2">
    <location>
        <begin position="117"/>
        <end position="135"/>
    </location>
</feature>
<keyword evidence="2" id="KW-0812">Transmembrane</keyword>
<gene>
    <name evidence="3" type="ORF">KDI_03510</name>
</gene>
<evidence type="ECO:0000256" key="2">
    <source>
        <dbReference type="SAM" id="Phobius"/>
    </source>
</evidence>
<comment type="caution">
    <text evidence="3">The sequence shown here is derived from an EMBL/GenBank/DDBJ whole genome shotgun (WGS) entry which is preliminary data.</text>
</comment>
<evidence type="ECO:0000256" key="1">
    <source>
        <dbReference type="SAM" id="MobiDB-lite"/>
    </source>
</evidence>
<reference evidence="3 4" key="1">
    <citation type="submission" date="2019-01" db="EMBL/GenBank/DDBJ databases">
        <title>Draft genome sequence of Dictyobacter sp. Uno17.</title>
        <authorList>
            <person name="Wang C.M."/>
            <person name="Zheng Y."/>
            <person name="Sakai Y."/>
            <person name="Abe K."/>
            <person name="Yokota A."/>
            <person name="Yabe S."/>
        </authorList>
    </citation>
    <scope>NUCLEOTIDE SEQUENCE [LARGE SCALE GENOMIC DNA]</scope>
    <source>
        <strain evidence="3 4">Uno17</strain>
    </source>
</reference>
<keyword evidence="4" id="KW-1185">Reference proteome</keyword>
<dbReference type="AlphaFoldDB" id="A0A5A5T5Z6"/>
<dbReference type="EMBL" id="BIXY01000003">
    <property type="protein sequence ID" value="GCF06787.1"/>
    <property type="molecule type" value="Genomic_DNA"/>
</dbReference>
<keyword evidence="2" id="KW-1133">Transmembrane helix</keyword>
<name>A0A5A5T5Z6_9CHLR</name>
<feature type="transmembrane region" description="Helical" evidence="2">
    <location>
        <begin position="213"/>
        <end position="231"/>
    </location>
</feature>
<feature type="region of interest" description="Disordered" evidence="1">
    <location>
        <begin position="1"/>
        <end position="50"/>
    </location>
</feature>
<evidence type="ECO:0000313" key="4">
    <source>
        <dbReference type="Proteomes" id="UP000322530"/>
    </source>
</evidence>
<proteinExistence type="predicted"/>
<sequence>MQIPRNAPAKKAPVQLQKSSTVSNVPALRPSSRSLTTRAMHNRDEEDSPYATRVPASALEIYQIPDFASAASIANNTVETASQAAEAGKLPFLFALTKPKVHGNVIHMESREMPNDYPGIMAVIFSLLAELIWVLPNIQTNKETDRIMVNRVRVRTESGRTRDVIVRGNMRGADIEQGDLVSFWGRKRKGILIARKGYDHTTHSVVSTAAPNILLPAIVLMFIFMITLFYIQTKTLLPFHFSLPRITIQGIQQGVATILNALSKPLFSK</sequence>
<dbReference type="Proteomes" id="UP000322530">
    <property type="component" value="Unassembled WGS sequence"/>
</dbReference>
<keyword evidence="2" id="KW-0472">Membrane</keyword>
<evidence type="ECO:0000313" key="3">
    <source>
        <dbReference type="EMBL" id="GCF06787.1"/>
    </source>
</evidence>